<dbReference type="InterPro" id="IPR011043">
    <property type="entry name" value="Gal_Oxase/kelch_b-propeller"/>
</dbReference>
<gene>
    <name evidence="2" type="ORF">T190607A01A_10845</name>
</gene>
<dbReference type="InterPro" id="IPR037293">
    <property type="entry name" value="Gal_Oxidase_central_sf"/>
</dbReference>
<proteinExistence type="predicted"/>
<dbReference type="SUPFAM" id="SSF50965">
    <property type="entry name" value="Galactose oxidase, central domain"/>
    <property type="match status" value="1"/>
</dbReference>
<name>A0ABM9NUB3_9FLAO</name>
<dbReference type="Proteomes" id="UP001497416">
    <property type="component" value="Unassembled WGS sequence"/>
</dbReference>
<dbReference type="PANTHER" id="PTHR36220">
    <property type="entry name" value="UNNAMED PRODUCT"/>
    <property type="match status" value="1"/>
</dbReference>
<dbReference type="Pfam" id="PF14312">
    <property type="entry name" value="FG-GAP_2"/>
    <property type="match status" value="1"/>
</dbReference>
<reference evidence="2 3" key="1">
    <citation type="submission" date="2024-05" db="EMBL/GenBank/DDBJ databases">
        <authorList>
            <person name="Duchaud E."/>
        </authorList>
    </citation>
    <scope>NUCLEOTIDE SEQUENCE [LARGE SCALE GENOMIC DNA]</scope>
    <source>
        <strain evidence="2">Ena-SAMPLE-TAB-13-05-2024-13:56:06:370-140302</strain>
    </source>
</reference>
<feature type="chain" id="PRO_5046139400" evidence="1">
    <location>
        <begin position="22"/>
        <end position="499"/>
    </location>
</feature>
<dbReference type="Gene3D" id="2.130.10.80">
    <property type="entry name" value="Galactose oxidase/kelch, beta-propeller"/>
    <property type="match status" value="1"/>
</dbReference>
<evidence type="ECO:0000313" key="2">
    <source>
        <dbReference type="EMBL" id="CAL2079330.1"/>
    </source>
</evidence>
<dbReference type="EMBL" id="CAXIXY010000003">
    <property type="protein sequence ID" value="CAL2079330.1"/>
    <property type="molecule type" value="Genomic_DNA"/>
</dbReference>
<keyword evidence="3" id="KW-1185">Reference proteome</keyword>
<evidence type="ECO:0000313" key="3">
    <source>
        <dbReference type="Proteomes" id="UP001497416"/>
    </source>
</evidence>
<dbReference type="RefSeq" id="WP_348710559.1">
    <property type="nucleotide sequence ID" value="NZ_CAXIXY010000003.1"/>
</dbReference>
<dbReference type="SMART" id="SM00191">
    <property type="entry name" value="Int_alpha"/>
    <property type="match status" value="4"/>
</dbReference>
<evidence type="ECO:0000256" key="1">
    <source>
        <dbReference type="SAM" id="SignalP"/>
    </source>
</evidence>
<organism evidence="2 3">
    <name type="scientific">Tenacibaculum platacis</name>
    <dbReference type="NCBI Taxonomy" id="3137852"/>
    <lineage>
        <taxon>Bacteria</taxon>
        <taxon>Pseudomonadati</taxon>
        <taxon>Bacteroidota</taxon>
        <taxon>Flavobacteriia</taxon>
        <taxon>Flavobacteriales</taxon>
        <taxon>Flavobacteriaceae</taxon>
        <taxon>Tenacibaculum</taxon>
    </lineage>
</organism>
<keyword evidence="1" id="KW-0732">Signal</keyword>
<accession>A0ABM9NUB3</accession>
<dbReference type="InterPro" id="IPR013519">
    <property type="entry name" value="Int_alpha_beta-p"/>
</dbReference>
<comment type="caution">
    <text evidence="2">The sequence shown here is derived from an EMBL/GenBank/DDBJ whole genome shotgun (WGS) entry which is preliminary data.</text>
</comment>
<protein>
    <submittedName>
        <fullName evidence="2">Secreted protein (Por secretion system target)</fullName>
    </submittedName>
</protein>
<sequence>MKKITMLAIVLAYFTCLFTNAQTQVGSTVFASSTDENFAETVTMSSDGKVLAISADGTNTTNGSGTGYVRIYEFDNTSNNWVQKGNDILGDNSGDKFGNSLALNSDGNLLAIGIPLSDFYSFQSGIVKVYEFNSSTNQWEQKGTNLTDGLTDYFTGNSISFNSAGNRIAIGTPSSQSGGTHNGNIVIFDFDTTSNNWVQIGGTITGTENYTNLGYSVALNDTGNTVVAGGPGLYRNGNPAINGVVKIYQLTGNSWVQKGQNILGSETGDFFGATVDINANGDQIIVGALLNDENSENAGKVEIYQFENSNWTKKGGSILGNEGDKLGSAVKLNNSGDRITVGSNGFDTDKGKVETFKFLNNNWQKEGNAIIGTASGDRLGNSISINQNGELVAIGSFRNDDINNYFQVFNTNSTLSLNDIRNDLFRFYISNNILYINSNNTLIHDVKMYNSLGQEIKLNPLNSEFSELQFTKAISSNIYFLKLDTDKGIINKKILFKKS</sequence>
<dbReference type="InterPro" id="IPR013517">
    <property type="entry name" value="FG-GAP"/>
</dbReference>
<feature type="signal peptide" evidence="1">
    <location>
        <begin position="1"/>
        <end position="21"/>
    </location>
</feature>
<dbReference type="PANTHER" id="PTHR36220:SF1">
    <property type="entry name" value="GAMMA TUBULIN COMPLEX COMPONENT C-TERMINAL DOMAIN-CONTAINING PROTEIN"/>
    <property type="match status" value="1"/>
</dbReference>